<dbReference type="EMBL" id="FPBP01000007">
    <property type="protein sequence ID" value="SFU73904.1"/>
    <property type="molecule type" value="Genomic_DNA"/>
</dbReference>
<proteinExistence type="predicted"/>
<dbReference type="PANTHER" id="PTHR43877:SF2">
    <property type="entry name" value="AMINOALKYLPHOSPHONATE N-ACETYLTRANSFERASE-RELATED"/>
    <property type="match status" value="1"/>
</dbReference>
<dbReference type="AlphaFoldDB" id="A0A1I7ILZ2"/>
<dbReference type="Pfam" id="PF00583">
    <property type="entry name" value="Acetyltransf_1"/>
    <property type="match status" value="1"/>
</dbReference>
<gene>
    <name evidence="4" type="ORF">SAMN04487955_107125</name>
</gene>
<sequence length="173" mass="19546">MRKPPRREENIRIARLDSDSPHVALLAKWTHATWGHLHPGRSLDTAIAILRDECGAGGVPSVFAALHGDTPVGTASLVADDMSDRRDLTPWLASVFVPPEWRGQGVASRLVRRVEQEAQAHGHDRLYLYTPDQQRLYRQLGWRDLEARDYHGEAVSIMRRDVSMPSRNIAITR</sequence>
<evidence type="ECO:0000259" key="3">
    <source>
        <dbReference type="PROSITE" id="PS51186"/>
    </source>
</evidence>
<dbReference type="PANTHER" id="PTHR43877">
    <property type="entry name" value="AMINOALKYLPHOSPHONATE N-ACETYLTRANSFERASE-RELATED-RELATED"/>
    <property type="match status" value="1"/>
</dbReference>
<dbReference type="PROSITE" id="PS51186">
    <property type="entry name" value="GNAT"/>
    <property type="match status" value="1"/>
</dbReference>
<feature type="domain" description="N-acetyltransferase" evidence="3">
    <location>
        <begin position="11"/>
        <end position="163"/>
    </location>
</feature>
<dbReference type="RefSeq" id="WP_089795857.1">
    <property type="nucleotide sequence ID" value="NZ_FPBP01000007.1"/>
</dbReference>
<protein>
    <submittedName>
        <fullName evidence="4">Acetyltransferase (GNAT) family protein</fullName>
    </submittedName>
</protein>
<dbReference type="SUPFAM" id="SSF55729">
    <property type="entry name" value="Acyl-CoA N-acyltransferases (Nat)"/>
    <property type="match status" value="1"/>
</dbReference>
<keyword evidence="5" id="KW-1185">Reference proteome</keyword>
<keyword evidence="1 4" id="KW-0808">Transferase</keyword>
<accession>A0A1I7ILZ2</accession>
<organism evidence="4 5">
    <name type="scientific">Halomonas korlensis</name>
    <dbReference type="NCBI Taxonomy" id="463301"/>
    <lineage>
        <taxon>Bacteria</taxon>
        <taxon>Pseudomonadati</taxon>
        <taxon>Pseudomonadota</taxon>
        <taxon>Gammaproteobacteria</taxon>
        <taxon>Oceanospirillales</taxon>
        <taxon>Halomonadaceae</taxon>
        <taxon>Halomonas</taxon>
    </lineage>
</organism>
<dbReference type="STRING" id="463301.SAMN04487955_107125"/>
<dbReference type="InterPro" id="IPR000182">
    <property type="entry name" value="GNAT_dom"/>
</dbReference>
<evidence type="ECO:0000313" key="4">
    <source>
        <dbReference type="EMBL" id="SFU73904.1"/>
    </source>
</evidence>
<dbReference type="Proteomes" id="UP000198693">
    <property type="component" value="Unassembled WGS sequence"/>
</dbReference>
<evidence type="ECO:0000256" key="2">
    <source>
        <dbReference type="ARBA" id="ARBA00023315"/>
    </source>
</evidence>
<dbReference type="Gene3D" id="3.40.630.30">
    <property type="match status" value="1"/>
</dbReference>
<evidence type="ECO:0000256" key="1">
    <source>
        <dbReference type="ARBA" id="ARBA00022679"/>
    </source>
</evidence>
<dbReference type="OrthoDB" id="7678938at2"/>
<reference evidence="5" key="1">
    <citation type="submission" date="2016-10" db="EMBL/GenBank/DDBJ databases">
        <authorList>
            <person name="Varghese N."/>
            <person name="Submissions S."/>
        </authorList>
    </citation>
    <scope>NUCLEOTIDE SEQUENCE [LARGE SCALE GENOMIC DNA]</scope>
    <source>
        <strain evidence="5">CGMCC 1.6981</strain>
    </source>
</reference>
<keyword evidence="2" id="KW-0012">Acyltransferase</keyword>
<evidence type="ECO:0000313" key="5">
    <source>
        <dbReference type="Proteomes" id="UP000198693"/>
    </source>
</evidence>
<dbReference type="InterPro" id="IPR050832">
    <property type="entry name" value="Bact_Acetyltransf"/>
</dbReference>
<name>A0A1I7ILZ2_9GAMM</name>
<dbReference type="GO" id="GO:0016747">
    <property type="term" value="F:acyltransferase activity, transferring groups other than amino-acyl groups"/>
    <property type="evidence" value="ECO:0007669"/>
    <property type="project" value="InterPro"/>
</dbReference>
<dbReference type="CDD" id="cd04301">
    <property type="entry name" value="NAT_SF"/>
    <property type="match status" value="1"/>
</dbReference>
<dbReference type="InterPro" id="IPR016181">
    <property type="entry name" value="Acyl_CoA_acyltransferase"/>
</dbReference>